<evidence type="ECO:0000313" key="3">
    <source>
        <dbReference type="EMBL" id="ARU61669.1"/>
    </source>
</evidence>
<dbReference type="KEGG" id="tum:CBW65_18575"/>
<accession>A0A1Y0ISP4</accession>
<dbReference type="KEGG" id="tum:CBW65_22595"/>
<evidence type="ECO:0000313" key="6">
    <source>
        <dbReference type="EMBL" id="ARU62667.1"/>
    </source>
</evidence>
<dbReference type="EMBL" id="CP021434">
    <property type="protein sequence ID" value="ARU62105.1"/>
    <property type="molecule type" value="Genomic_DNA"/>
</dbReference>
<dbReference type="Proteomes" id="UP000195437">
    <property type="component" value="Chromosome"/>
</dbReference>
<evidence type="ECO:0000313" key="9">
    <source>
        <dbReference type="Proteomes" id="UP000195437"/>
    </source>
</evidence>
<evidence type="ECO:0000313" key="8">
    <source>
        <dbReference type="EMBL" id="ARU63477.1"/>
    </source>
</evidence>
<dbReference type="KEGG" id="tum:CBW65_13970"/>
<proteinExistence type="predicted"/>
<protein>
    <recommendedName>
        <fullName evidence="1">DUF6431 domain-containing protein</fullName>
    </recommendedName>
</protein>
<feature type="domain" description="DUF6431" evidence="1">
    <location>
        <begin position="13"/>
        <end position="94"/>
    </location>
</feature>
<dbReference type="Pfam" id="PF20020">
    <property type="entry name" value="DUF6431"/>
    <property type="match status" value="1"/>
</dbReference>
<evidence type="ECO:0000313" key="5">
    <source>
        <dbReference type="EMBL" id="ARU62105.1"/>
    </source>
</evidence>
<dbReference type="KEGG" id="tum:CBW65_14685"/>
<name>A0A1Y0ISP4_9BACL</name>
<dbReference type="KEGG" id="tum:CBW65_18065"/>
<evidence type="ECO:0000313" key="7">
    <source>
        <dbReference type="EMBL" id="ARU62748.1"/>
    </source>
</evidence>
<dbReference type="EMBL" id="CP021434">
    <property type="protein sequence ID" value="ARU62748.1"/>
    <property type="molecule type" value="Genomic_DNA"/>
</dbReference>
<organism evidence="8 9">
    <name type="scientific">Tumebacillus avium</name>
    <dbReference type="NCBI Taxonomy" id="1903704"/>
    <lineage>
        <taxon>Bacteria</taxon>
        <taxon>Bacillati</taxon>
        <taxon>Bacillota</taxon>
        <taxon>Bacilli</taxon>
        <taxon>Bacillales</taxon>
        <taxon>Alicyclobacillaceae</taxon>
        <taxon>Tumebacillus</taxon>
    </lineage>
</organism>
<dbReference type="EMBL" id="CP021434">
    <property type="protein sequence ID" value="ARU63477.1"/>
    <property type="molecule type" value="Genomic_DNA"/>
</dbReference>
<gene>
    <name evidence="2" type="ORF">CBW65_04945</name>
    <name evidence="3" type="ORF">CBW65_12050</name>
    <name evidence="4" type="ORF">CBW65_13970</name>
    <name evidence="5" type="ORF">CBW65_14685</name>
    <name evidence="6" type="ORF">CBW65_18065</name>
    <name evidence="7" type="ORF">CBW65_18575</name>
    <name evidence="8" type="ORF">CBW65_22595</name>
</gene>
<keyword evidence="9" id="KW-1185">Reference proteome</keyword>
<dbReference type="AlphaFoldDB" id="A0A1Y0ISP4"/>
<sequence>MVFFVRSAEQHICPVCEHELFVIGSRSRIGRKPTSERVTYIIRRLRCKGCGKIHHELPDLLVPYKRYEAECLEAVLSQAQTSDVAADESTLYRWHIWFKVCWQYWVNCLSTVAARQENPVEPLSVPSPSALQRIGHYVGQEAGWLARVVRPIVHSQLWVHTRFAFLSAIP</sequence>
<dbReference type="EMBL" id="CP021434">
    <property type="protein sequence ID" value="ARU61985.1"/>
    <property type="molecule type" value="Genomic_DNA"/>
</dbReference>
<dbReference type="EMBL" id="CP021434">
    <property type="protein sequence ID" value="ARU60492.1"/>
    <property type="molecule type" value="Genomic_DNA"/>
</dbReference>
<evidence type="ECO:0000259" key="1">
    <source>
        <dbReference type="Pfam" id="PF20020"/>
    </source>
</evidence>
<reference evidence="9" key="2">
    <citation type="submission" date="2017-05" db="EMBL/GenBank/DDBJ databases">
        <authorList>
            <person name="Sung H."/>
        </authorList>
    </citation>
    <scope>NUCLEOTIDE SEQUENCE [LARGE SCALE GENOMIC DNA]</scope>
    <source>
        <strain evidence="9">AR23208</strain>
    </source>
</reference>
<dbReference type="KEGG" id="tum:CBW65_12050"/>
<dbReference type="EMBL" id="CP021434">
    <property type="protein sequence ID" value="ARU61669.1"/>
    <property type="molecule type" value="Genomic_DNA"/>
</dbReference>
<reference evidence="8" key="1">
    <citation type="submission" date="2017-05" db="EMBL/GenBank/DDBJ databases">
        <authorList>
            <person name="Song R."/>
            <person name="Chenine A.L."/>
            <person name="Ruprecht R.M."/>
        </authorList>
    </citation>
    <scope>NUCLEOTIDE SEQUENCE [LARGE SCALE GENOMIC DNA]</scope>
    <source>
        <strain evidence="8">AR23208</strain>
    </source>
</reference>
<dbReference type="EMBL" id="CP021434">
    <property type="protein sequence ID" value="ARU62667.1"/>
    <property type="molecule type" value="Genomic_DNA"/>
</dbReference>
<dbReference type="InterPro" id="IPR045536">
    <property type="entry name" value="DUF6431"/>
</dbReference>
<evidence type="ECO:0000313" key="2">
    <source>
        <dbReference type="EMBL" id="ARU60492.1"/>
    </source>
</evidence>
<evidence type="ECO:0000313" key="4">
    <source>
        <dbReference type="EMBL" id="ARU61985.1"/>
    </source>
</evidence>
<dbReference type="KEGG" id="tum:CBW65_04945"/>